<reference evidence="2" key="1">
    <citation type="submission" date="2022-07" db="EMBL/GenBank/DDBJ databases">
        <title>Taxonomy of Aspergillus series Nigri: significant species reduction supported by multi-species coalescent approaches.</title>
        <authorList>
            <person name="Bian C."/>
            <person name="Kusuya Y."/>
            <person name="Sklenar F."/>
            <person name="D'hooge E."/>
            <person name="Yaguchi T."/>
            <person name="Takahashi H."/>
            <person name="Hubka V."/>
        </authorList>
    </citation>
    <scope>NUCLEOTIDE SEQUENCE</scope>
    <source>
        <strain evidence="2">IFM 56815</strain>
    </source>
</reference>
<organism evidence="2 3">
    <name type="scientific">Aspergillus tubingensis</name>
    <dbReference type="NCBI Taxonomy" id="5068"/>
    <lineage>
        <taxon>Eukaryota</taxon>
        <taxon>Fungi</taxon>
        <taxon>Dikarya</taxon>
        <taxon>Ascomycota</taxon>
        <taxon>Pezizomycotina</taxon>
        <taxon>Eurotiomycetes</taxon>
        <taxon>Eurotiomycetidae</taxon>
        <taxon>Eurotiales</taxon>
        <taxon>Aspergillaceae</taxon>
        <taxon>Aspergillus</taxon>
        <taxon>Aspergillus subgen. Circumdati</taxon>
    </lineage>
</organism>
<sequence>MGSRPYASGQEELPEELAGVQDLPSPDPSNHEYPDAYEYSPKLARSSGVSNSPNEEDWLNWPDNNATDITAHLDLDIALDLEHELGILARLNRLGHFTKGIRLFEERLAPHVDFFPVAAEYADLLLEQGSFGQLRQFIASRLTDTLAKYTEEEVILLKAIRALAEMHTRGALIPALNMARAALGYYLIEDRDLTDTRPSIGIGIKIQMIEICLRIIAYVAAHSNFLETRAFQDLLNWSITDNGTILMRYGDDGLGTYILQACHKAIAPTWVPGFFWDAHRILRSILPMLGDQGGHYVFNGYFEEFAQLEDISQAGDSFFQLDEDQLDDEQFLLTEFANAYMLANFFNTECSVEAVQIAYKQFSRRSSFLASTISSEYPHLIKTRPYLNWMLLESVQVLPASCQLQMPVQEPRDVPEMRTWNNIDRLQFLQQSKPFITRRMEMSRHIRNPSLLDDLGILFESIKGLEDYQLERSVLEQIFRHSLDWDKCLQTVRRLSSLNSETMNDACGYLQCLLDEFFFLENNNAPDCEHLRKDLHSRLTEFGSSFPFLFDHDSAVRRKSDIVFFDNPLLKYMERTALCLLSIGIGRGIEAQLLNIQMSHIDHHLPSHVQSTLSPVGLGARRADDQDEMRKHASRDAEYPDISPPPIPISRPALDLAPRMSDAMKRYMRQLFWTDAILAPQIAQGNFTFTSLDGN</sequence>
<evidence type="ECO:0000256" key="1">
    <source>
        <dbReference type="SAM" id="MobiDB-lite"/>
    </source>
</evidence>
<protein>
    <submittedName>
        <fullName evidence="2">Uncharacterized protein</fullName>
    </submittedName>
</protein>
<dbReference type="Proteomes" id="UP001144157">
    <property type="component" value="Unassembled WGS sequence"/>
</dbReference>
<evidence type="ECO:0000313" key="2">
    <source>
        <dbReference type="EMBL" id="GLA84246.1"/>
    </source>
</evidence>
<dbReference type="AlphaFoldDB" id="A0A9W6AP47"/>
<name>A0A9W6AP47_ASPTU</name>
<dbReference type="EMBL" id="BRPE01000005">
    <property type="protein sequence ID" value="GLA84246.1"/>
    <property type="molecule type" value="Genomic_DNA"/>
</dbReference>
<evidence type="ECO:0000313" key="3">
    <source>
        <dbReference type="Proteomes" id="UP001144157"/>
    </source>
</evidence>
<feature type="region of interest" description="Disordered" evidence="1">
    <location>
        <begin position="619"/>
        <end position="645"/>
    </location>
</feature>
<comment type="caution">
    <text evidence="2">The sequence shown here is derived from an EMBL/GenBank/DDBJ whole genome shotgun (WGS) entry which is preliminary data.</text>
</comment>
<feature type="compositionally biased region" description="Basic and acidic residues" evidence="1">
    <location>
        <begin position="621"/>
        <end position="638"/>
    </location>
</feature>
<gene>
    <name evidence="2" type="ORF">AtubIFM56815_008457</name>
</gene>
<accession>A0A9W6AP47</accession>
<feature type="region of interest" description="Disordered" evidence="1">
    <location>
        <begin position="1"/>
        <end position="59"/>
    </location>
</feature>
<proteinExistence type="predicted"/>